<dbReference type="PANTHER" id="PTHR31623">
    <property type="entry name" value="F21J9.9"/>
    <property type="match status" value="1"/>
</dbReference>
<gene>
    <name evidence="4" type="ORF">DH2020_042818</name>
</gene>
<accession>A0ABR0UMC1</accession>
<dbReference type="Proteomes" id="UP001318860">
    <property type="component" value="Unassembled WGS sequence"/>
</dbReference>
<dbReference type="Pfam" id="PF02458">
    <property type="entry name" value="Transferase"/>
    <property type="match status" value="1"/>
</dbReference>
<evidence type="ECO:0000313" key="5">
    <source>
        <dbReference type="Proteomes" id="UP001318860"/>
    </source>
</evidence>
<evidence type="ECO:0000313" key="4">
    <source>
        <dbReference type="EMBL" id="KAK6123436.1"/>
    </source>
</evidence>
<keyword evidence="2" id="KW-0808">Transferase</keyword>
<dbReference type="PANTHER" id="PTHR31623:SF124">
    <property type="entry name" value="VINORINE SYNTHASE-RELATED"/>
    <property type="match status" value="1"/>
</dbReference>
<sequence>MKVNVVSRKLIKPCNPTPSHLKTYKISLIDELNPSMHVIRILYYPSDAVKKGKNICLLEESLAKVLPLFYPLAGRYNKEKHQVDCNDEGAEYSIAEVDCQLNQLINNGADVKIEHLNHLLPLEIGAADEPTDPMLAVQINRFECGGLAIGVWASHRIFDSCSHAIFLKAWANAATEGD</sequence>
<evidence type="ECO:0000256" key="3">
    <source>
        <dbReference type="ARBA" id="ARBA00023315"/>
    </source>
</evidence>
<name>A0ABR0UMC1_REHGL</name>
<protein>
    <submittedName>
        <fullName evidence="4">Uncharacterized protein</fullName>
    </submittedName>
</protein>
<evidence type="ECO:0000256" key="1">
    <source>
        <dbReference type="ARBA" id="ARBA00009861"/>
    </source>
</evidence>
<dbReference type="EMBL" id="JABTTQ020002554">
    <property type="protein sequence ID" value="KAK6123436.1"/>
    <property type="molecule type" value="Genomic_DNA"/>
</dbReference>
<evidence type="ECO:0000256" key="2">
    <source>
        <dbReference type="ARBA" id="ARBA00022679"/>
    </source>
</evidence>
<reference evidence="4 5" key="1">
    <citation type="journal article" date="2021" name="Comput. Struct. Biotechnol. J.">
        <title>De novo genome assembly of the potent medicinal plant Rehmannia glutinosa using nanopore technology.</title>
        <authorList>
            <person name="Ma L."/>
            <person name="Dong C."/>
            <person name="Song C."/>
            <person name="Wang X."/>
            <person name="Zheng X."/>
            <person name="Niu Y."/>
            <person name="Chen S."/>
            <person name="Feng W."/>
        </authorList>
    </citation>
    <scope>NUCLEOTIDE SEQUENCE [LARGE SCALE GENOMIC DNA]</scope>
    <source>
        <strain evidence="4">DH-2019</strain>
    </source>
</reference>
<comment type="caution">
    <text evidence="4">The sequence shown here is derived from an EMBL/GenBank/DDBJ whole genome shotgun (WGS) entry which is preliminary data.</text>
</comment>
<proteinExistence type="inferred from homology"/>
<keyword evidence="5" id="KW-1185">Reference proteome</keyword>
<dbReference type="Gene3D" id="3.30.559.10">
    <property type="entry name" value="Chloramphenicol acetyltransferase-like domain"/>
    <property type="match status" value="1"/>
</dbReference>
<organism evidence="4 5">
    <name type="scientific">Rehmannia glutinosa</name>
    <name type="common">Chinese foxglove</name>
    <dbReference type="NCBI Taxonomy" id="99300"/>
    <lineage>
        <taxon>Eukaryota</taxon>
        <taxon>Viridiplantae</taxon>
        <taxon>Streptophyta</taxon>
        <taxon>Embryophyta</taxon>
        <taxon>Tracheophyta</taxon>
        <taxon>Spermatophyta</taxon>
        <taxon>Magnoliopsida</taxon>
        <taxon>eudicotyledons</taxon>
        <taxon>Gunneridae</taxon>
        <taxon>Pentapetalae</taxon>
        <taxon>asterids</taxon>
        <taxon>lamiids</taxon>
        <taxon>Lamiales</taxon>
        <taxon>Orobanchaceae</taxon>
        <taxon>Rehmannieae</taxon>
        <taxon>Rehmannia</taxon>
    </lineage>
</organism>
<keyword evidence="3" id="KW-0012">Acyltransferase</keyword>
<dbReference type="InterPro" id="IPR023213">
    <property type="entry name" value="CAT-like_dom_sf"/>
</dbReference>
<comment type="similarity">
    <text evidence="1">Belongs to the plant acyltransferase family.</text>
</comment>